<dbReference type="EMBL" id="JABWDY010034528">
    <property type="protein sequence ID" value="KAF5182610.1"/>
    <property type="molecule type" value="Genomic_DNA"/>
</dbReference>
<reference evidence="1 2" key="1">
    <citation type="submission" date="2020-06" db="EMBL/GenBank/DDBJ databases">
        <title>Transcriptomic and genomic resources for Thalictrum thalictroides and T. hernandezii: Facilitating candidate gene discovery in an emerging model plant lineage.</title>
        <authorList>
            <person name="Arias T."/>
            <person name="Riano-Pachon D.M."/>
            <person name="Di Stilio V.S."/>
        </authorList>
    </citation>
    <scope>NUCLEOTIDE SEQUENCE [LARGE SCALE GENOMIC DNA]</scope>
    <source>
        <strain evidence="2">cv. WT478/WT964</strain>
        <tissue evidence="1">Leaves</tissue>
    </source>
</reference>
<protein>
    <submittedName>
        <fullName evidence="1">Uncharacterized protein</fullName>
    </submittedName>
</protein>
<sequence>MAISSSSSSLQLCSSKKKEKDMLIYFCVLNYYSDSDKRVCYDWYRFDPSKTAKFPTEQLQQVTRMINPVRHGYSNPTSVK</sequence>
<accession>A0A7J6VEG9</accession>
<gene>
    <name evidence="1" type="ORF">FRX31_027802</name>
</gene>
<feature type="non-terminal residue" evidence="1">
    <location>
        <position position="80"/>
    </location>
</feature>
<evidence type="ECO:0000313" key="1">
    <source>
        <dbReference type="EMBL" id="KAF5182610.1"/>
    </source>
</evidence>
<dbReference type="AlphaFoldDB" id="A0A7J6VEG9"/>
<name>A0A7J6VEG9_THATH</name>
<evidence type="ECO:0000313" key="2">
    <source>
        <dbReference type="Proteomes" id="UP000554482"/>
    </source>
</evidence>
<proteinExistence type="predicted"/>
<comment type="caution">
    <text evidence="1">The sequence shown here is derived from an EMBL/GenBank/DDBJ whole genome shotgun (WGS) entry which is preliminary data.</text>
</comment>
<dbReference type="Proteomes" id="UP000554482">
    <property type="component" value="Unassembled WGS sequence"/>
</dbReference>
<keyword evidence="2" id="KW-1185">Reference proteome</keyword>
<organism evidence="1 2">
    <name type="scientific">Thalictrum thalictroides</name>
    <name type="common">Rue-anemone</name>
    <name type="synonym">Anemone thalictroides</name>
    <dbReference type="NCBI Taxonomy" id="46969"/>
    <lineage>
        <taxon>Eukaryota</taxon>
        <taxon>Viridiplantae</taxon>
        <taxon>Streptophyta</taxon>
        <taxon>Embryophyta</taxon>
        <taxon>Tracheophyta</taxon>
        <taxon>Spermatophyta</taxon>
        <taxon>Magnoliopsida</taxon>
        <taxon>Ranunculales</taxon>
        <taxon>Ranunculaceae</taxon>
        <taxon>Thalictroideae</taxon>
        <taxon>Thalictrum</taxon>
    </lineage>
</organism>